<feature type="signal peptide" evidence="1">
    <location>
        <begin position="1"/>
        <end position="26"/>
    </location>
</feature>
<evidence type="ECO:0000313" key="2">
    <source>
        <dbReference type="EMBL" id="NOT35432.1"/>
    </source>
</evidence>
<evidence type="ECO:0000313" key="3">
    <source>
        <dbReference type="Proteomes" id="UP000580839"/>
    </source>
</evidence>
<keyword evidence="1" id="KW-0732">Signal</keyword>
<evidence type="ECO:0000256" key="1">
    <source>
        <dbReference type="SAM" id="SignalP"/>
    </source>
</evidence>
<organism evidence="2 3">
    <name type="scientific">Eiseniibacteriota bacterium</name>
    <dbReference type="NCBI Taxonomy" id="2212470"/>
    <lineage>
        <taxon>Bacteria</taxon>
        <taxon>Candidatus Eiseniibacteriota</taxon>
    </lineage>
</organism>
<reference evidence="2 3" key="1">
    <citation type="submission" date="2020-04" db="EMBL/GenBank/DDBJ databases">
        <title>Metagenomic profiling of ammonia- and methane-oxidizing microorganisms in a Dutch drinking water treatment plant.</title>
        <authorList>
            <person name="Poghosyan L."/>
            <person name="Leucker S."/>
        </authorList>
    </citation>
    <scope>NUCLEOTIDE SEQUENCE [LARGE SCALE GENOMIC DNA]</scope>
    <source>
        <strain evidence="2">S-RSF-IL-03</strain>
    </source>
</reference>
<proteinExistence type="predicted"/>
<dbReference type="SUPFAM" id="SSF75011">
    <property type="entry name" value="3-carboxy-cis,cis-mucoante lactonizing enzyme"/>
    <property type="match status" value="1"/>
</dbReference>
<sequence>MKSASTIALATVCVLSAIFPLDSALAVTFNVFTDPHVSFPGLAGTIGFTFAGNKFVGSVYGGGTGQLYSTDLSGGSVAVFAPAVALSPGTKEHFVASSLGLGGFPSRHIYVGDGATIVHIKDNGTAASPLLFVTGLSSEVRGILFDAVGTFGYDMLVTTRDGTVYRIKSNGAATILANTGEDTEGLDIAPIGAGFGAFDGQLIVASEVSGTLRAIDANGTVQGLGLTIPWAEELTFVPLNVGTSGNSLEGFYGSNYTPNVIKAAASEFVGYEGDAIVTSEVGLLQGRVTRVHWNSTSASFDTIGVGNFPDYMVGQVPVTAQPEDGLFVTPAVIAGDSIVGVNKDFVNTTGQNANDIEILLSGTRTILRHYDGYPANSFATFEVTYEAPGNTRLHWSNPNNPVLPGQVAHVGFVIPGLQANVIKGVFWTLDGVVTGCARQVNTPHAAWDINPGNLVTYANNCLACESVSLYVGHATVRWYSSHVPLDSLNANLLASTTPLRTDVIPNAPVLLAPGDSASVSIPAAPSNARFAVLSLKVGTSPSLMTGNETTDFIETRLAGTGNVGVEPSPGAPATGIAFLGGSPNPSAGAVRLSFRADACGEIGVTITDVSGRMVRRWSGVQVESRGTSLTWNGVDDAGHRVRSGVYFVIASGNCGKASGRVLLTR</sequence>
<dbReference type="AlphaFoldDB" id="A0A849SJ67"/>
<dbReference type="EMBL" id="JABFRW010000195">
    <property type="protein sequence ID" value="NOT35432.1"/>
    <property type="molecule type" value="Genomic_DNA"/>
</dbReference>
<name>A0A849SJ67_UNCEI</name>
<gene>
    <name evidence="2" type="ORF">HOP12_14905</name>
</gene>
<accession>A0A849SJ67</accession>
<evidence type="ECO:0008006" key="4">
    <source>
        <dbReference type="Google" id="ProtNLM"/>
    </source>
</evidence>
<comment type="caution">
    <text evidence="2">The sequence shown here is derived from an EMBL/GenBank/DDBJ whole genome shotgun (WGS) entry which is preliminary data.</text>
</comment>
<dbReference type="Proteomes" id="UP000580839">
    <property type="component" value="Unassembled WGS sequence"/>
</dbReference>
<feature type="chain" id="PRO_5032562619" description="FlgD Ig-like domain-containing protein" evidence="1">
    <location>
        <begin position="27"/>
        <end position="665"/>
    </location>
</feature>
<protein>
    <recommendedName>
        <fullName evidence="4">FlgD Ig-like domain-containing protein</fullName>
    </recommendedName>
</protein>
<dbReference type="Gene3D" id="2.60.40.4070">
    <property type="match status" value="1"/>
</dbReference>